<dbReference type="EMBL" id="LIAE01010280">
    <property type="protein sequence ID" value="PAV64076.1"/>
    <property type="molecule type" value="Genomic_DNA"/>
</dbReference>
<dbReference type="Proteomes" id="UP000218231">
    <property type="component" value="Unassembled WGS sequence"/>
</dbReference>
<dbReference type="EMBL" id="LIAE01010280">
    <property type="protein sequence ID" value="PAV64075.1"/>
    <property type="molecule type" value="Genomic_DNA"/>
</dbReference>
<evidence type="ECO:0000313" key="3">
    <source>
        <dbReference type="Proteomes" id="UP000218231"/>
    </source>
</evidence>
<proteinExistence type="predicted"/>
<evidence type="ECO:0000313" key="2">
    <source>
        <dbReference type="EMBL" id="PAV64076.1"/>
    </source>
</evidence>
<feature type="compositionally biased region" description="Acidic residues" evidence="1">
    <location>
        <begin position="73"/>
        <end position="82"/>
    </location>
</feature>
<evidence type="ECO:0000256" key="1">
    <source>
        <dbReference type="SAM" id="MobiDB-lite"/>
    </source>
</evidence>
<accession>A0A2A2JQK7</accession>
<gene>
    <name evidence="2" type="ORF">WR25_08768</name>
</gene>
<comment type="caution">
    <text evidence="2">The sequence shown here is derived from an EMBL/GenBank/DDBJ whole genome shotgun (WGS) entry which is preliminary data.</text>
</comment>
<protein>
    <submittedName>
        <fullName evidence="2">Uncharacterized protein</fullName>
    </submittedName>
</protein>
<keyword evidence="3" id="KW-1185">Reference proteome</keyword>
<reference evidence="2 3" key="1">
    <citation type="journal article" date="2017" name="Curr. Biol.">
        <title>Genome architecture and evolution of a unichromosomal asexual nematode.</title>
        <authorList>
            <person name="Fradin H."/>
            <person name="Zegar C."/>
            <person name="Gutwein M."/>
            <person name="Lucas J."/>
            <person name="Kovtun M."/>
            <person name="Corcoran D."/>
            <person name="Baugh L.R."/>
            <person name="Kiontke K."/>
            <person name="Gunsalus K."/>
            <person name="Fitch D.H."/>
            <person name="Piano F."/>
        </authorList>
    </citation>
    <scope>NUCLEOTIDE SEQUENCE [LARGE SCALE GENOMIC DNA]</scope>
    <source>
        <strain evidence="2">PF1309</strain>
    </source>
</reference>
<name>A0A2A2JQK7_9BILA</name>
<organism evidence="2 3">
    <name type="scientific">Diploscapter pachys</name>
    <dbReference type="NCBI Taxonomy" id="2018661"/>
    <lineage>
        <taxon>Eukaryota</taxon>
        <taxon>Metazoa</taxon>
        <taxon>Ecdysozoa</taxon>
        <taxon>Nematoda</taxon>
        <taxon>Chromadorea</taxon>
        <taxon>Rhabditida</taxon>
        <taxon>Rhabditina</taxon>
        <taxon>Rhabditomorpha</taxon>
        <taxon>Rhabditoidea</taxon>
        <taxon>Rhabditidae</taxon>
        <taxon>Diploscapter</taxon>
    </lineage>
</organism>
<feature type="region of interest" description="Disordered" evidence="1">
    <location>
        <begin position="68"/>
        <end position="88"/>
    </location>
</feature>
<dbReference type="AlphaFoldDB" id="A0A2A2JQK7"/>
<sequence length="136" mass="15882">MGSCIPHPTFFRLPHSPTISSKNRLWDTKGRFKHSQNTLNSHLQVFTQGQTIREMVEQFLLEDIGLFPKRDDHDDDDADYNDDTPRQDEIKDMKKEAEIEIIEIDNQFSKQKLKIIAAAISTDGWFDEIDDEEDKD</sequence>